<comment type="caution">
    <text evidence="2">The sequence shown here is derived from an EMBL/GenBank/DDBJ whole genome shotgun (WGS) entry which is preliminary data.</text>
</comment>
<accession>A0A4C1YGF1</accession>
<keyword evidence="3" id="KW-1185">Reference proteome</keyword>
<reference evidence="2 3" key="1">
    <citation type="journal article" date="2019" name="Commun. Biol.">
        <title>The bagworm genome reveals a unique fibroin gene that provides high tensile strength.</title>
        <authorList>
            <person name="Kono N."/>
            <person name="Nakamura H."/>
            <person name="Ohtoshi R."/>
            <person name="Tomita M."/>
            <person name="Numata K."/>
            <person name="Arakawa K."/>
        </authorList>
    </citation>
    <scope>NUCLEOTIDE SEQUENCE [LARGE SCALE GENOMIC DNA]</scope>
</reference>
<evidence type="ECO:0000256" key="1">
    <source>
        <dbReference type="SAM" id="MobiDB-lite"/>
    </source>
</evidence>
<organism evidence="2 3">
    <name type="scientific">Eumeta variegata</name>
    <name type="common">Bagworm moth</name>
    <name type="synonym">Eumeta japonica</name>
    <dbReference type="NCBI Taxonomy" id="151549"/>
    <lineage>
        <taxon>Eukaryota</taxon>
        <taxon>Metazoa</taxon>
        <taxon>Ecdysozoa</taxon>
        <taxon>Arthropoda</taxon>
        <taxon>Hexapoda</taxon>
        <taxon>Insecta</taxon>
        <taxon>Pterygota</taxon>
        <taxon>Neoptera</taxon>
        <taxon>Endopterygota</taxon>
        <taxon>Lepidoptera</taxon>
        <taxon>Glossata</taxon>
        <taxon>Ditrysia</taxon>
        <taxon>Tineoidea</taxon>
        <taxon>Psychidae</taxon>
        <taxon>Oiketicinae</taxon>
        <taxon>Eumeta</taxon>
    </lineage>
</organism>
<name>A0A4C1YGF1_EUMVA</name>
<protein>
    <submittedName>
        <fullName evidence="2">Uncharacterized protein</fullName>
    </submittedName>
</protein>
<gene>
    <name evidence="2" type="ORF">EVAR_80147_1</name>
</gene>
<dbReference type="EMBL" id="BGZK01001206">
    <property type="protein sequence ID" value="GBP74393.1"/>
    <property type="molecule type" value="Genomic_DNA"/>
</dbReference>
<sequence>MVARNLAVLPNARGSWRKKCKLYIEFADCPFTVYSFRRIQKKISHMPPIRRRVVSHKQNPFVCFWDTYLRAAKARRRPMSLTTSLPCEPFESTILSNNALGTFIVLLQLSPIQGRIQPSSQGGHVQGSVRTASNSNTIAKQNSNREAGGGPPHDP</sequence>
<dbReference type="Proteomes" id="UP000299102">
    <property type="component" value="Unassembled WGS sequence"/>
</dbReference>
<dbReference type="AlphaFoldDB" id="A0A4C1YGF1"/>
<feature type="region of interest" description="Disordered" evidence="1">
    <location>
        <begin position="117"/>
        <end position="155"/>
    </location>
</feature>
<feature type="compositionally biased region" description="Polar residues" evidence="1">
    <location>
        <begin position="117"/>
        <end position="145"/>
    </location>
</feature>
<proteinExistence type="predicted"/>
<evidence type="ECO:0000313" key="2">
    <source>
        <dbReference type="EMBL" id="GBP74393.1"/>
    </source>
</evidence>
<evidence type="ECO:0000313" key="3">
    <source>
        <dbReference type="Proteomes" id="UP000299102"/>
    </source>
</evidence>